<dbReference type="AlphaFoldDB" id="E6Q2P6"/>
<dbReference type="InterPro" id="IPR050109">
    <property type="entry name" value="HTH-type_TetR-like_transc_reg"/>
</dbReference>
<dbReference type="PANTHER" id="PTHR30055:SF234">
    <property type="entry name" value="HTH-TYPE TRANSCRIPTIONAL REGULATOR BETI"/>
    <property type="match status" value="1"/>
</dbReference>
<dbReference type="InterPro" id="IPR001647">
    <property type="entry name" value="HTH_TetR"/>
</dbReference>
<proteinExistence type="predicted"/>
<dbReference type="GO" id="GO:0000976">
    <property type="term" value="F:transcription cis-regulatory region binding"/>
    <property type="evidence" value="ECO:0007669"/>
    <property type="project" value="TreeGrafter"/>
</dbReference>
<keyword evidence="2" id="KW-0238">DNA-binding</keyword>
<evidence type="ECO:0000259" key="4">
    <source>
        <dbReference type="PROSITE" id="PS50977"/>
    </source>
</evidence>
<keyword evidence="1" id="KW-0805">Transcription regulation</keyword>
<organism evidence="5">
    <name type="scientific">mine drainage metagenome</name>
    <dbReference type="NCBI Taxonomy" id="410659"/>
    <lineage>
        <taxon>unclassified sequences</taxon>
        <taxon>metagenomes</taxon>
        <taxon>ecological metagenomes</taxon>
    </lineage>
</organism>
<reference evidence="5" key="1">
    <citation type="submission" date="2009-10" db="EMBL/GenBank/DDBJ databases">
        <title>Diversity of trophic interactions inside an arsenic-rich microbial ecosystem.</title>
        <authorList>
            <person name="Bertin P.N."/>
            <person name="Heinrich-Salmeron A."/>
            <person name="Pelletier E."/>
            <person name="Goulhen-Chollet F."/>
            <person name="Arsene-Ploetze F."/>
            <person name="Gallien S."/>
            <person name="Calteau A."/>
            <person name="Vallenet D."/>
            <person name="Casiot C."/>
            <person name="Chane-Woon-Ming B."/>
            <person name="Giloteaux L."/>
            <person name="Barakat M."/>
            <person name="Bonnefoy V."/>
            <person name="Bruneel O."/>
            <person name="Chandler M."/>
            <person name="Cleiss J."/>
            <person name="Duran R."/>
            <person name="Elbaz-Poulichet F."/>
            <person name="Fonknechten N."/>
            <person name="Lauga B."/>
            <person name="Mornico D."/>
            <person name="Ortet P."/>
            <person name="Schaeffer C."/>
            <person name="Siguier P."/>
            <person name="Alexander Thil Smith A."/>
            <person name="Van Dorsselaer A."/>
            <person name="Weissenbach J."/>
            <person name="Medigue C."/>
            <person name="Le Paslier D."/>
        </authorList>
    </citation>
    <scope>NUCLEOTIDE SEQUENCE</scope>
</reference>
<dbReference type="PROSITE" id="PS50977">
    <property type="entry name" value="HTH_TETR_2"/>
    <property type="match status" value="1"/>
</dbReference>
<evidence type="ECO:0000256" key="3">
    <source>
        <dbReference type="ARBA" id="ARBA00023163"/>
    </source>
</evidence>
<dbReference type="Gene3D" id="1.10.357.10">
    <property type="entry name" value="Tetracycline Repressor, domain 2"/>
    <property type="match status" value="1"/>
</dbReference>
<gene>
    <name evidence="5" type="ORF">CARN4_0714</name>
</gene>
<sequence>MAYEVIKLIKGHRYRYRVESYRDRESGKIRNRWQYVGRVDGLTEEDKAGSPKIRGGAAQTRERIVQAFLHLMQATTWDKVGASAIAAGAGVALTTFYRHFRNRNELLRLCAERANEELDAKLSELTAIAASADLERERVRNWAIDVISHPPGPATLFRVWAEGGYEWVKDERHEMRVRAFCSYFKAIAERGYISLPADVQRLAVALSVIVQLFTRRSVLEDALLSDDEFAAIAESFDRLIFR</sequence>
<name>E6Q2P6_9ZZZZ</name>
<evidence type="ECO:0000313" key="5">
    <source>
        <dbReference type="EMBL" id="CBI01456.1"/>
    </source>
</evidence>
<dbReference type="PANTHER" id="PTHR30055">
    <property type="entry name" value="HTH-TYPE TRANSCRIPTIONAL REGULATOR RUTR"/>
    <property type="match status" value="1"/>
</dbReference>
<dbReference type="Pfam" id="PF00440">
    <property type="entry name" value="TetR_N"/>
    <property type="match status" value="1"/>
</dbReference>
<feature type="domain" description="HTH tetR-type" evidence="4">
    <location>
        <begin position="58"/>
        <end position="118"/>
    </location>
</feature>
<evidence type="ECO:0000256" key="2">
    <source>
        <dbReference type="ARBA" id="ARBA00023125"/>
    </source>
</evidence>
<dbReference type="GO" id="GO:0003700">
    <property type="term" value="F:DNA-binding transcription factor activity"/>
    <property type="evidence" value="ECO:0007669"/>
    <property type="project" value="TreeGrafter"/>
</dbReference>
<dbReference type="SUPFAM" id="SSF46689">
    <property type="entry name" value="Homeodomain-like"/>
    <property type="match status" value="1"/>
</dbReference>
<comment type="caution">
    <text evidence="5">The sequence shown here is derived from an EMBL/GenBank/DDBJ whole genome shotgun (WGS) entry which is preliminary data.</text>
</comment>
<accession>E6Q2P6</accession>
<evidence type="ECO:0000256" key="1">
    <source>
        <dbReference type="ARBA" id="ARBA00023015"/>
    </source>
</evidence>
<protein>
    <recommendedName>
        <fullName evidence="4">HTH tetR-type domain-containing protein</fullName>
    </recommendedName>
</protein>
<dbReference type="InterPro" id="IPR009057">
    <property type="entry name" value="Homeodomain-like_sf"/>
</dbReference>
<keyword evidence="3" id="KW-0804">Transcription</keyword>
<dbReference type="EMBL" id="CABO01000018">
    <property type="protein sequence ID" value="CBI01456.1"/>
    <property type="molecule type" value="Genomic_DNA"/>
</dbReference>